<name>R9ZW65_9CAUD</name>
<evidence type="ECO:0000313" key="1">
    <source>
        <dbReference type="EMBL" id="AGO47336.1"/>
    </source>
</evidence>
<dbReference type="RefSeq" id="YP_008241739.1">
    <property type="nucleotide sequence ID" value="NC_021799.1"/>
</dbReference>
<proteinExistence type="predicted"/>
<sequence length="52" mass="5852">MTTAQLKNEIKNLSIEMNITFIEACQLMQSASAKLGNEKMIIEIHKIKMASL</sequence>
<accession>R9ZW65</accession>
<keyword evidence="2" id="KW-1185">Reference proteome</keyword>
<dbReference type="KEGG" id="vg:16880954"/>
<dbReference type="Proteomes" id="UP000014730">
    <property type="component" value="Segment"/>
</dbReference>
<evidence type="ECO:0000313" key="2">
    <source>
        <dbReference type="Proteomes" id="UP000014730"/>
    </source>
</evidence>
<dbReference type="GeneID" id="16880954"/>
<gene>
    <name evidence="1" type="ORF">Phi19:1_gp046</name>
</gene>
<reference evidence="2" key="2">
    <citation type="submission" date="2013-03" db="EMBL/GenBank/DDBJ databases">
        <title>The Cellulophaga phages: a novel, diverse, and globally ubiquitous model system.</title>
        <authorList>
            <person name="Holmfeldt K."/>
            <person name="Solonenko N."/>
            <person name="Shah M."/>
            <person name="Corrier K."/>
            <person name="Riemann L."/>
            <person name="VerBerkmoes N.C."/>
            <person name="Sullivan M.B."/>
        </authorList>
    </citation>
    <scope>NUCLEOTIDE SEQUENCE [LARGE SCALE GENOMIC DNA]</scope>
</reference>
<dbReference type="EMBL" id="KC821607">
    <property type="protein sequence ID" value="AGO47336.1"/>
    <property type="molecule type" value="Genomic_DNA"/>
</dbReference>
<organism evidence="1 2">
    <name type="scientific">Cellulophaga phage phi19:1</name>
    <dbReference type="NCBI Taxonomy" id="1327970"/>
    <lineage>
        <taxon>Viruses</taxon>
        <taxon>Duplodnaviria</taxon>
        <taxon>Heunggongvirae</taxon>
        <taxon>Uroviricota</taxon>
        <taxon>Caudoviricetes</taxon>
        <taxon>Assiduviridae</taxon>
        <taxon>Cellubavirus</taxon>
        <taxon>Cellubavirus phi19una</taxon>
    </lineage>
</organism>
<reference evidence="1 2" key="1">
    <citation type="journal article" date="2013" name="Proc. Natl. Acad. Sci. U.S.A.">
        <title>Twelve previously unknown phage genera are ubiquitous in global oceans.</title>
        <authorList>
            <person name="Holmfeldt K."/>
            <person name="Solonenko N."/>
            <person name="Shah M."/>
            <person name="Corrier K."/>
            <person name="Riemann L."/>
            <person name="Verberkmoes N.C."/>
            <person name="Sullivan M.B."/>
        </authorList>
    </citation>
    <scope>NUCLEOTIDE SEQUENCE [LARGE SCALE GENOMIC DNA]</scope>
    <source>
        <strain evidence="1">Phi19:1</strain>
    </source>
</reference>
<protein>
    <submittedName>
        <fullName evidence="1">Uncharacterized protein</fullName>
    </submittedName>
</protein>